<organism evidence="1 2">
    <name type="scientific">Nocardia wallacei</name>
    <dbReference type="NCBI Taxonomy" id="480035"/>
    <lineage>
        <taxon>Bacteria</taxon>
        <taxon>Bacillati</taxon>
        <taxon>Actinomycetota</taxon>
        <taxon>Actinomycetes</taxon>
        <taxon>Mycobacteriales</taxon>
        <taxon>Nocardiaceae</taxon>
        <taxon>Nocardia</taxon>
    </lineage>
</organism>
<keyword evidence="2" id="KW-1185">Reference proteome</keyword>
<evidence type="ECO:0008006" key="3">
    <source>
        <dbReference type="Google" id="ProtNLM"/>
    </source>
</evidence>
<dbReference type="PANTHER" id="PTHR15394:SF3">
    <property type="entry name" value="SERINE HYDROLASE RBBP9"/>
    <property type="match status" value="1"/>
</dbReference>
<dbReference type="InterPro" id="IPR029058">
    <property type="entry name" value="AB_hydrolase_fold"/>
</dbReference>
<reference evidence="1 2" key="1">
    <citation type="submission" date="2020-08" db="EMBL/GenBank/DDBJ databases">
        <title>Genome Sequencing of Nocardia wallacei strain FMUON74 and assembly.</title>
        <authorList>
            <person name="Toyokawa M."/>
            <person name="Uesaka K."/>
        </authorList>
    </citation>
    <scope>NUCLEOTIDE SEQUENCE [LARGE SCALE GENOMIC DNA]</scope>
    <source>
        <strain evidence="1 2">FMUON74</strain>
    </source>
</reference>
<proteinExistence type="predicted"/>
<dbReference type="KEGG" id="nwl:NWFMUON74_23970"/>
<name>A0A7G1KHJ8_9NOCA</name>
<dbReference type="PANTHER" id="PTHR15394">
    <property type="entry name" value="SERINE HYDROLASE RBBP9"/>
    <property type="match status" value="1"/>
</dbReference>
<dbReference type="EMBL" id="AP023396">
    <property type="protein sequence ID" value="BCK54625.1"/>
    <property type="molecule type" value="Genomic_DNA"/>
</dbReference>
<dbReference type="Proteomes" id="UP000516173">
    <property type="component" value="Chromosome"/>
</dbReference>
<dbReference type="AlphaFoldDB" id="A0A7G1KHJ8"/>
<dbReference type="InterPro" id="IPR010662">
    <property type="entry name" value="RBBP9/YdeN"/>
</dbReference>
<evidence type="ECO:0000313" key="2">
    <source>
        <dbReference type="Proteomes" id="UP000516173"/>
    </source>
</evidence>
<dbReference type="GO" id="GO:0016787">
    <property type="term" value="F:hydrolase activity"/>
    <property type="evidence" value="ECO:0007669"/>
    <property type="project" value="InterPro"/>
</dbReference>
<evidence type="ECO:0000313" key="1">
    <source>
        <dbReference type="EMBL" id="BCK54625.1"/>
    </source>
</evidence>
<gene>
    <name evidence="1" type="ORF">NWFMUON74_23970</name>
</gene>
<dbReference type="SUPFAM" id="SSF53474">
    <property type="entry name" value="alpha/beta-Hydrolases"/>
    <property type="match status" value="1"/>
</dbReference>
<sequence length="182" mass="19296">MPGYSAGVDDHWFPWLAARLAADGHRVSILELPTPDAPVRAEWDARLAADIATVDLDTVLVTHSLGTITALRFLAGLETDWRLGGLVAVSGFLRPLAAVPELDEYLTDSPDAAALAPRIAARVMIHSDNDEIVPPAASRALATALSAERIELPGGGHFLAAEGFTTFPRVLAAVERIAHPPV</sequence>
<accession>A0A7G1KHJ8</accession>
<dbReference type="Pfam" id="PF06821">
    <property type="entry name" value="Ser_hydrolase"/>
    <property type="match status" value="1"/>
</dbReference>
<dbReference type="Gene3D" id="3.40.50.1820">
    <property type="entry name" value="alpha/beta hydrolase"/>
    <property type="match status" value="1"/>
</dbReference>
<protein>
    <recommendedName>
        <fullName evidence="3">Alpha/beta hydrolase</fullName>
    </recommendedName>
</protein>